<proteinExistence type="predicted"/>
<evidence type="ECO:0008006" key="4">
    <source>
        <dbReference type="Google" id="ProtNLM"/>
    </source>
</evidence>
<comment type="caution">
    <text evidence="2">The sequence shown here is derived from an EMBL/GenBank/DDBJ whole genome shotgun (WGS) entry which is preliminary data.</text>
</comment>
<protein>
    <recommendedName>
        <fullName evidence="4">Toxin CptA</fullName>
    </recommendedName>
</protein>
<gene>
    <name evidence="2" type="ORF">M8A51_15125</name>
</gene>
<dbReference type="RefSeq" id="WP_251779299.1">
    <property type="nucleotide sequence ID" value="NZ_JAMKFE010000008.1"/>
</dbReference>
<name>A0ABT0YQ51_9BURK</name>
<evidence type="ECO:0000313" key="3">
    <source>
        <dbReference type="Proteomes" id="UP001165541"/>
    </source>
</evidence>
<sequence length="159" mass="17619">MRTAPALQVTVNRFDRWRAALACAAIAAPTATAAWWQTSSVPRLPGAALCLFCVLLSVVLWRAERRRAPHVLHWDGQLWHWGAAQMPDDRRCTGKVEVALDLGRWMLLRLQPCPGAGARASWLPVQAAGLERSWHALRCAVYSPTLGDRSPGRDELPHA</sequence>
<evidence type="ECO:0000313" key="2">
    <source>
        <dbReference type="EMBL" id="MCM5680856.1"/>
    </source>
</evidence>
<dbReference type="Proteomes" id="UP001165541">
    <property type="component" value="Unassembled WGS sequence"/>
</dbReference>
<evidence type="ECO:0000256" key="1">
    <source>
        <dbReference type="SAM" id="Phobius"/>
    </source>
</evidence>
<organism evidence="2 3">
    <name type="scientific">Caldimonas mangrovi</name>
    <dbReference type="NCBI Taxonomy" id="2944811"/>
    <lineage>
        <taxon>Bacteria</taxon>
        <taxon>Pseudomonadati</taxon>
        <taxon>Pseudomonadota</taxon>
        <taxon>Betaproteobacteria</taxon>
        <taxon>Burkholderiales</taxon>
        <taxon>Sphaerotilaceae</taxon>
        <taxon>Caldimonas</taxon>
    </lineage>
</organism>
<keyword evidence="1" id="KW-1133">Transmembrane helix</keyword>
<keyword evidence="1" id="KW-0812">Transmembrane</keyword>
<accession>A0ABT0YQ51</accession>
<feature type="transmembrane region" description="Helical" evidence="1">
    <location>
        <begin position="43"/>
        <end position="61"/>
    </location>
</feature>
<keyword evidence="1" id="KW-0472">Membrane</keyword>
<dbReference type="EMBL" id="JAMKFE010000008">
    <property type="protein sequence ID" value="MCM5680856.1"/>
    <property type="molecule type" value="Genomic_DNA"/>
</dbReference>
<keyword evidence="3" id="KW-1185">Reference proteome</keyword>
<reference evidence="2" key="1">
    <citation type="submission" date="2022-05" db="EMBL/GenBank/DDBJ databases">
        <title>Schlegelella sp. nov., isolated from mangrove soil.</title>
        <authorList>
            <person name="Liu Y."/>
            <person name="Ge X."/>
            <person name="Liu W."/>
        </authorList>
    </citation>
    <scope>NUCLEOTIDE SEQUENCE</scope>
    <source>
        <strain evidence="2">S2-27</strain>
    </source>
</reference>